<accession>A8G844</accession>
<organism evidence="1">
    <name type="scientific">Serratia proteamaculans (strain 568)</name>
    <dbReference type="NCBI Taxonomy" id="399741"/>
    <lineage>
        <taxon>Bacteria</taxon>
        <taxon>Pseudomonadati</taxon>
        <taxon>Pseudomonadota</taxon>
        <taxon>Gammaproteobacteria</taxon>
        <taxon>Enterobacterales</taxon>
        <taxon>Yersiniaceae</taxon>
        <taxon>Serratia</taxon>
    </lineage>
</organism>
<protein>
    <submittedName>
        <fullName evidence="1">Uncharacterized protein</fullName>
    </submittedName>
</protein>
<reference evidence="1" key="1">
    <citation type="submission" date="2007-09" db="EMBL/GenBank/DDBJ databases">
        <title>Complete sequence of chromosome of Serratia proteamaculans 568.</title>
        <authorList>
            <consortium name="US DOE Joint Genome Institute"/>
            <person name="Copeland A."/>
            <person name="Lucas S."/>
            <person name="Lapidus A."/>
            <person name="Barry K."/>
            <person name="Glavina del Rio T."/>
            <person name="Dalin E."/>
            <person name="Tice H."/>
            <person name="Pitluck S."/>
            <person name="Chain P."/>
            <person name="Malfatti S."/>
            <person name="Shin M."/>
            <person name="Vergez L."/>
            <person name="Schmutz J."/>
            <person name="Larimer F."/>
            <person name="Land M."/>
            <person name="Hauser L."/>
            <person name="Kyrpides N."/>
            <person name="Kim E."/>
            <person name="Taghavi S."/>
            <person name="Newman L."/>
            <person name="Vangronsveld J."/>
            <person name="van der Lelie D."/>
            <person name="Richardson P."/>
        </authorList>
    </citation>
    <scope>NUCLEOTIDE SEQUENCE [LARGE SCALE GENOMIC DNA]</scope>
    <source>
        <strain evidence="1">568</strain>
    </source>
</reference>
<sequence>MIFIVLNHNVICLNLATMRHADVAENQHGSRNPEQDSRKIPRFFAEWQKAKNPFIAERAFLNVVGERGLLHLRCRPAGRC</sequence>
<dbReference type="HOGENOM" id="CLU_2587767_0_0_6"/>
<dbReference type="EMBL" id="CP000826">
    <property type="protein sequence ID" value="ABV39284.1"/>
    <property type="molecule type" value="Genomic_DNA"/>
</dbReference>
<proteinExistence type="predicted"/>
<evidence type="ECO:0000313" key="1">
    <source>
        <dbReference type="EMBL" id="ABV39284.1"/>
    </source>
</evidence>
<name>A8G844_SERP5</name>
<dbReference type="KEGG" id="spe:Spro_0174"/>
<dbReference type="AlphaFoldDB" id="A8G844"/>
<gene>
    <name evidence="1" type="ordered locus">Spro_0174</name>
</gene>